<dbReference type="NCBIfam" id="TIGR00573">
    <property type="entry name" value="dnaq"/>
    <property type="match status" value="1"/>
</dbReference>
<gene>
    <name evidence="10 11" type="primary">dinG</name>
    <name evidence="13" type="ORF">FD21_GL001284</name>
</gene>
<evidence type="ECO:0000256" key="8">
    <source>
        <dbReference type="ARBA" id="ARBA00022840"/>
    </source>
</evidence>
<keyword evidence="7 10" id="KW-0269">Exonuclease</keyword>
<dbReference type="SMART" id="SM00479">
    <property type="entry name" value="EXOIII"/>
    <property type="match status" value="1"/>
</dbReference>
<reference evidence="13 14" key="1">
    <citation type="journal article" date="2015" name="Genome Announc.">
        <title>Expanding the biotechnology potential of lactobacilli through comparative genomics of 213 strains and associated genera.</title>
        <authorList>
            <person name="Sun Z."/>
            <person name="Harris H.M."/>
            <person name="McCann A."/>
            <person name="Guo C."/>
            <person name="Argimon S."/>
            <person name="Zhang W."/>
            <person name="Yang X."/>
            <person name="Jeffery I.B."/>
            <person name="Cooney J.C."/>
            <person name="Kagawa T.F."/>
            <person name="Liu W."/>
            <person name="Song Y."/>
            <person name="Salvetti E."/>
            <person name="Wrobel A."/>
            <person name="Rasinkangas P."/>
            <person name="Parkhill J."/>
            <person name="Rea M.C."/>
            <person name="O'Sullivan O."/>
            <person name="Ritari J."/>
            <person name="Douillard F.P."/>
            <person name="Paul Ross R."/>
            <person name="Yang R."/>
            <person name="Briner A.E."/>
            <person name="Felis G.E."/>
            <person name="de Vos W.M."/>
            <person name="Barrangou R."/>
            <person name="Klaenhammer T.R."/>
            <person name="Caufield P.W."/>
            <person name="Cui Y."/>
            <person name="Zhang H."/>
            <person name="O'Toole P.W."/>
        </authorList>
    </citation>
    <scope>NUCLEOTIDE SEQUENCE [LARGE SCALE GENOMIC DNA]</scope>
    <source>
        <strain evidence="13 14">DSM 20605</strain>
    </source>
</reference>
<dbReference type="Gene3D" id="3.40.50.300">
    <property type="entry name" value="P-loop containing nucleotide triphosphate hydrolases"/>
    <property type="match status" value="2"/>
</dbReference>
<dbReference type="STRING" id="1133569.FD21_GL001284"/>
<comment type="caution">
    <text evidence="13">The sequence shown here is derived from an EMBL/GenBank/DDBJ whole genome shotgun (WGS) entry which is preliminary data.</text>
</comment>
<feature type="binding site" evidence="10">
    <location>
        <begin position="281"/>
        <end position="288"/>
    </location>
    <ligand>
        <name>ATP</name>
        <dbReference type="ChEBI" id="CHEBI:30616"/>
    </ligand>
</feature>
<evidence type="ECO:0000256" key="10">
    <source>
        <dbReference type="HAMAP-Rule" id="MF_02206"/>
    </source>
</evidence>
<keyword evidence="1" id="KW-0808">Transferase</keyword>
<keyword evidence="6 10" id="KW-0378">Hydrolase</keyword>
<keyword evidence="14" id="KW-1185">Reference proteome</keyword>
<dbReference type="GO" id="GO:0016818">
    <property type="term" value="F:hydrolase activity, acting on acid anhydrides, in phosphorus-containing anhydrides"/>
    <property type="evidence" value="ECO:0007669"/>
    <property type="project" value="InterPro"/>
</dbReference>
<dbReference type="Pfam" id="PF00929">
    <property type="entry name" value="RNase_T"/>
    <property type="match status" value="1"/>
</dbReference>
<comment type="function">
    <text evidence="10 11">3'-5' exonuclease.</text>
</comment>
<dbReference type="HAMAP" id="MF_02206">
    <property type="entry name" value="DinG_exonucl"/>
    <property type="match status" value="1"/>
</dbReference>
<dbReference type="SUPFAM" id="SSF53098">
    <property type="entry name" value="Ribonuclease H-like"/>
    <property type="match status" value="1"/>
</dbReference>
<dbReference type="InterPro" id="IPR006310">
    <property type="entry name" value="DinG"/>
</dbReference>
<evidence type="ECO:0000256" key="11">
    <source>
        <dbReference type="RuleBase" id="RU364106"/>
    </source>
</evidence>
<evidence type="ECO:0000256" key="2">
    <source>
        <dbReference type="ARBA" id="ARBA00022695"/>
    </source>
</evidence>
<dbReference type="GO" id="GO:0005524">
    <property type="term" value="F:ATP binding"/>
    <property type="evidence" value="ECO:0007669"/>
    <property type="project" value="UniProtKB-UniRule"/>
</dbReference>
<evidence type="ECO:0000313" key="14">
    <source>
        <dbReference type="Proteomes" id="UP000051576"/>
    </source>
</evidence>
<dbReference type="FunFam" id="3.30.420.10:FF:000045">
    <property type="entry name" value="3'-5' exonuclease DinG"/>
    <property type="match status" value="1"/>
</dbReference>
<evidence type="ECO:0000259" key="12">
    <source>
        <dbReference type="PROSITE" id="PS51193"/>
    </source>
</evidence>
<sequence length="930" mass="105584">MKSGQTYAVVDVETTEVQPDGQRRLIQFSCVFLKNRRVINKFNTLVNPQTSVSLEIQQLTGITPAQLNKAPLFSDLAATIYSLLQNTVFVAHNINFDYNFLNQELERVGYPSLELEGIDTVQLAQVLLPTLPSFKLSYLSSYLNLDHRHPHQADSDALATAQLLLLLQKRIDQLPVETLATLAEFQTCFLHQTGKLFVTAYQQKCHQPQQLPAYLVKVNDMLIRRDTYQSVSLQAAVYPQSSSDKQQLFAGLIEWRQPQAEMMDVIHQALNQGPPALLIEAPTGLGKTLGYLVPIMYQLAAGKSNGCVVSTATTALQTQIVDRVLPLLQQLLPFNFSAIVLKGSWHYLSLAKFAASLKQLQSGQSRLLQLRILVWLLTSKTGDLDELHLTKYQDPLFDQIRHTGLESLNPADPFYEYDFLRRQRQHIAKADLLITNHAYLLQHAQQIGQERILVVDEAQHLAPNALMASRQEIDFDQVKICSDTLLVMAQSQPAFSFKDLISQGILSPASAQEMIRVLRVIDHRTWAVREEIIERFVVAEKGTQIFEKLLPLRQIYGFIKENVGEFKTIATAFEQLTNLYFQFEDLTTQLQAARRLDKVAQNFLIEFLDWLKQLLDQLAAWSNFNLQQIENFKQAKFIWLKLPLTHDAAHLHVIFGAFQMHGFLQAKVYQWFSQLLFVGATLSLPGKQQQFICQQLDLPSKTPFVKLPGMFDYQRQAIGLMVSDAPDISRQQTAYAAYVSQMIIKILQVTPGRQTLILFNSQNMLEKVYQRLQDVTLTATRKVLAQGITGSNEKIIKNFMLGSGMILLGTGTFWEGIDLPQSQLEQLIIAQLPFSSPDTVINQLRFNQLRQAKKSTFWELSLPEAMQRLQQGAGRLIRTANDHGVLIVLDSRIITRKYGCWLQAALPAKMPLKAVTSEEMLSKLTKFWQN</sequence>
<evidence type="ECO:0000256" key="1">
    <source>
        <dbReference type="ARBA" id="ARBA00022679"/>
    </source>
</evidence>
<dbReference type="SMART" id="SM00487">
    <property type="entry name" value="DEXDc"/>
    <property type="match status" value="1"/>
</dbReference>
<proteinExistence type="inferred from homology"/>
<dbReference type="GO" id="GO:0005829">
    <property type="term" value="C:cytosol"/>
    <property type="evidence" value="ECO:0007669"/>
    <property type="project" value="TreeGrafter"/>
</dbReference>
<keyword evidence="2" id="KW-0548">Nucleotidyltransferase</keyword>
<dbReference type="SMART" id="SM00491">
    <property type="entry name" value="HELICc2"/>
    <property type="match status" value="1"/>
</dbReference>
<dbReference type="GO" id="GO:0045004">
    <property type="term" value="P:DNA replication proofreading"/>
    <property type="evidence" value="ECO:0007669"/>
    <property type="project" value="TreeGrafter"/>
</dbReference>
<dbReference type="RefSeq" id="WP_010580005.1">
    <property type="nucleotide sequence ID" value="NZ_AHYZ01000053.1"/>
</dbReference>
<dbReference type="Pfam" id="PF13307">
    <property type="entry name" value="Helicase_C_2"/>
    <property type="match status" value="1"/>
</dbReference>
<dbReference type="PATRIC" id="fig|1133569.4.peg.1417"/>
<dbReference type="PANTHER" id="PTHR30231">
    <property type="entry name" value="DNA POLYMERASE III SUBUNIT EPSILON"/>
    <property type="match status" value="1"/>
</dbReference>
<evidence type="ECO:0000256" key="3">
    <source>
        <dbReference type="ARBA" id="ARBA00022705"/>
    </source>
</evidence>
<dbReference type="InterPro" id="IPR027417">
    <property type="entry name" value="P-loop_NTPase"/>
</dbReference>
<dbReference type="InterPro" id="IPR011545">
    <property type="entry name" value="DEAD/DEAH_box_helicase_dom"/>
</dbReference>
<keyword evidence="9" id="KW-0239">DNA-directed DNA polymerase</keyword>
<organism evidence="13 14">
    <name type="scientific">Liquorilactobacillus vini DSM 20605</name>
    <dbReference type="NCBI Taxonomy" id="1133569"/>
    <lineage>
        <taxon>Bacteria</taxon>
        <taxon>Bacillati</taxon>
        <taxon>Bacillota</taxon>
        <taxon>Bacilli</taxon>
        <taxon>Lactobacillales</taxon>
        <taxon>Lactobacillaceae</taxon>
        <taxon>Liquorilactobacillus</taxon>
    </lineage>
</organism>
<dbReference type="GO" id="GO:0003887">
    <property type="term" value="F:DNA-directed DNA polymerase activity"/>
    <property type="evidence" value="ECO:0007669"/>
    <property type="project" value="UniProtKB-KW"/>
</dbReference>
<evidence type="ECO:0000256" key="7">
    <source>
        <dbReference type="ARBA" id="ARBA00022839"/>
    </source>
</evidence>
<keyword evidence="3" id="KW-0235">DNA replication</keyword>
<evidence type="ECO:0000256" key="5">
    <source>
        <dbReference type="ARBA" id="ARBA00022741"/>
    </source>
</evidence>
<dbReference type="Gene3D" id="3.30.420.10">
    <property type="entry name" value="Ribonuclease H-like superfamily/Ribonuclease H"/>
    <property type="match status" value="1"/>
</dbReference>
<dbReference type="InterPro" id="IPR013520">
    <property type="entry name" value="Ribonucl_H"/>
</dbReference>
<dbReference type="GO" id="GO:0004386">
    <property type="term" value="F:helicase activity"/>
    <property type="evidence" value="ECO:0007669"/>
    <property type="project" value="UniProtKB-KW"/>
</dbReference>
<dbReference type="Pfam" id="PF00270">
    <property type="entry name" value="DEAD"/>
    <property type="match status" value="1"/>
</dbReference>
<dbReference type="InterPro" id="IPR006054">
    <property type="entry name" value="DnaQ"/>
</dbReference>
<dbReference type="PROSITE" id="PS51193">
    <property type="entry name" value="HELICASE_ATP_BIND_2"/>
    <property type="match status" value="1"/>
</dbReference>
<accession>A0A0R2CI27</accession>
<dbReference type="CDD" id="cd06127">
    <property type="entry name" value="DEDDh"/>
    <property type="match status" value="1"/>
</dbReference>
<evidence type="ECO:0000256" key="4">
    <source>
        <dbReference type="ARBA" id="ARBA00022722"/>
    </source>
</evidence>
<keyword evidence="8 10" id="KW-0067">ATP-binding</keyword>
<dbReference type="InterPro" id="IPR014013">
    <property type="entry name" value="Helic_SF1/SF2_ATP-bd_DinG/Rad3"/>
</dbReference>
<dbReference type="InterPro" id="IPR006555">
    <property type="entry name" value="ATP-dep_Helicase_C"/>
</dbReference>
<dbReference type="EC" id="3.1.-.-" evidence="10 11"/>
<dbReference type="SUPFAM" id="SSF52540">
    <property type="entry name" value="P-loop containing nucleoside triphosphate hydrolases"/>
    <property type="match status" value="1"/>
</dbReference>
<protein>
    <recommendedName>
        <fullName evidence="10 11">3'-5' exonuclease DinG</fullName>
        <ecNumber evidence="10 11">3.1.-.-</ecNumber>
    </recommendedName>
</protein>
<dbReference type="InterPro" id="IPR014001">
    <property type="entry name" value="Helicase_ATP-bd"/>
</dbReference>
<evidence type="ECO:0000256" key="9">
    <source>
        <dbReference type="ARBA" id="ARBA00022932"/>
    </source>
</evidence>
<dbReference type="InterPro" id="IPR012337">
    <property type="entry name" value="RNaseH-like_sf"/>
</dbReference>
<keyword evidence="5 10" id="KW-0547">Nucleotide-binding</keyword>
<name>A0A0R2CI27_9LACO</name>
<comment type="similarity">
    <text evidence="10 11">Belongs to the helicase family. DinG subfamily. Type 2 sub-subfamily.</text>
</comment>
<dbReference type="PANTHER" id="PTHR30231:SF41">
    <property type="entry name" value="DNA POLYMERASE III SUBUNIT EPSILON"/>
    <property type="match status" value="1"/>
</dbReference>
<dbReference type="Proteomes" id="UP000051576">
    <property type="component" value="Unassembled WGS sequence"/>
</dbReference>
<keyword evidence="4 10" id="KW-0540">Nuclease</keyword>
<feature type="domain" description="Helicase ATP-binding" evidence="12">
    <location>
        <begin position="245"/>
        <end position="518"/>
    </location>
</feature>
<evidence type="ECO:0000256" key="6">
    <source>
        <dbReference type="ARBA" id="ARBA00022801"/>
    </source>
</evidence>
<dbReference type="AlphaFoldDB" id="A0A0R2CI27"/>
<evidence type="ECO:0000313" key="13">
    <source>
        <dbReference type="EMBL" id="KRM87670.1"/>
    </source>
</evidence>
<dbReference type="NCBIfam" id="TIGR01407">
    <property type="entry name" value="dinG_rel"/>
    <property type="match status" value="1"/>
</dbReference>
<dbReference type="eggNOG" id="COG0847">
    <property type="taxonomic scope" value="Bacteria"/>
</dbReference>
<dbReference type="InterPro" id="IPR036397">
    <property type="entry name" value="RNaseH_sf"/>
</dbReference>
<dbReference type="GO" id="GO:0008408">
    <property type="term" value="F:3'-5' exonuclease activity"/>
    <property type="evidence" value="ECO:0007669"/>
    <property type="project" value="UniProtKB-UniRule"/>
</dbReference>
<dbReference type="GO" id="GO:0003677">
    <property type="term" value="F:DNA binding"/>
    <property type="evidence" value="ECO:0007669"/>
    <property type="project" value="InterPro"/>
</dbReference>
<keyword evidence="13" id="KW-0347">Helicase</keyword>
<feature type="short sequence motif" description="DEAH box" evidence="10">
    <location>
        <begin position="456"/>
        <end position="459"/>
    </location>
</feature>
<dbReference type="EMBL" id="AYYX01000037">
    <property type="protein sequence ID" value="KRM87670.1"/>
    <property type="molecule type" value="Genomic_DNA"/>
</dbReference>
<dbReference type="eggNOG" id="COG1199">
    <property type="taxonomic scope" value="Bacteria"/>
</dbReference>